<comment type="function">
    <text evidence="9">Part of the twin-arginine translocation (Tat) system that transports large folded proteins containing a characteristic twin-arginine motif in their signal peptide across membranes. TatA could form the protein-conducting channel of the Tat system.</text>
</comment>
<evidence type="ECO:0000256" key="6">
    <source>
        <dbReference type="ARBA" id="ARBA00022989"/>
    </source>
</evidence>
<dbReference type="AlphaFoldDB" id="A0A7I9VRV7"/>
<dbReference type="EMBL" id="BJTG01000011">
    <property type="protein sequence ID" value="GEJ59166.1"/>
    <property type="molecule type" value="Genomic_DNA"/>
</dbReference>
<comment type="caution">
    <text evidence="11">The sequence shown here is derived from an EMBL/GenBank/DDBJ whole genome shotgun (WGS) entry which is preliminary data.</text>
</comment>
<name>A0A7I9VRV7_9BACT</name>
<dbReference type="InterPro" id="IPR006312">
    <property type="entry name" value="TatA/E"/>
</dbReference>
<proteinExistence type="inferred from homology"/>
<dbReference type="NCBIfam" id="TIGR01411">
    <property type="entry name" value="tatAE"/>
    <property type="match status" value="1"/>
</dbReference>
<evidence type="ECO:0000256" key="1">
    <source>
        <dbReference type="ARBA" id="ARBA00004162"/>
    </source>
</evidence>
<dbReference type="PANTHER" id="PTHR42982:SF1">
    <property type="entry name" value="SEC-INDEPENDENT PROTEIN TRANSLOCASE PROTEIN TATA"/>
    <property type="match status" value="1"/>
</dbReference>
<evidence type="ECO:0000256" key="5">
    <source>
        <dbReference type="ARBA" id="ARBA00022927"/>
    </source>
</evidence>
<accession>A0A7I9VRV7</accession>
<comment type="similarity">
    <text evidence="9">Belongs to the TatA/E family.</text>
</comment>
<organism evidence="11 12">
    <name type="scientific">Anaeromyxobacter diazotrophicus</name>
    <dbReference type="NCBI Taxonomy" id="2590199"/>
    <lineage>
        <taxon>Bacteria</taxon>
        <taxon>Pseudomonadati</taxon>
        <taxon>Myxococcota</taxon>
        <taxon>Myxococcia</taxon>
        <taxon>Myxococcales</taxon>
        <taxon>Cystobacterineae</taxon>
        <taxon>Anaeromyxobacteraceae</taxon>
        <taxon>Anaeromyxobacter</taxon>
    </lineage>
</organism>
<sequence>MFGLRLPELLLILLAVLLLFGGNKLPQLGKGLGESVRSFRRALREAKSDEPEPAAKEETTVRAK</sequence>
<dbReference type="PANTHER" id="PTHR42982">
    <property type="entry name" value="SEC-INDEPENDENT PROTEIN TRANSLOCASE PROTEIN TATA"/>
    <property type="match status" value="1"/>
</dbReference>
<dbReference type="GO" id="GO:0033281">
    <property type="term" value="C:TAT protein transport complex"/>
    <property type="evidence" value="ECO:0007669"/>
    <property type="project" value="UniProtKB-UniRule"/>
</dbReference>
<keyword evidence="2 9" id="KW-0813">Transport</keyword>
<evidence type="ECO:0000256" key="10">
    <source>
        <dbReference type="SAM" id="MobiDB-lite"/>
    </source>
</evidence>
<protein>
    <recommendedName>
        <fullName evidence="9">Sec-independent protein translocase protein TatA</fullName>
    </recommendedName>
</protein>
<dbReference type="RefSeq" id="WP_176068414.1">
    <property type="nucleotide sequence ID" value="NZ_BJTG01000011.1"/>
</dbReference>
<keyword evidence="5 9" id="KW-0653">Protein transport</keyword>
<evidence type="ECO:0000256" key="2">
    <source>
        <dbReference type="ARBA" id="ARBA00022448"/>
    </source>
</evidence>
<dbReference type="Proteomes" id="UP000503640">
    <property type="component" value="Unassembled WGS sequence"/>
</dbReference>
<comment type="subcellular location">
    <subcellularLocation>
        <location evidence="1 9">Cell membrane</location>
        <topology evidence="1 9">Single-pass membrane protein</topology>
    </subcellularLocation>
</comment>
<keyword evidence="3 9" id="KW-1003">Cell membrane</keyword>
<dbReference type="GO" id="GO:0043953">
    <property type="term" value="P:protein transport by the Tat complex"/>
    <property type="evidence" value="ECO:0007669"/>
    <property type="project" value="UniProtKB-UniRule"/>
</dbReference>
<evidence type="ECO:0000256" key="4">
    <source>
        <dbReference type="ARBA" id="ARBA00022692"/>
    </source>
</evidence>
<dbReference type="Gene3D" id="1.20.5.3310">
    <property type="match status" value="1"/>
</dbReference>
<dbReference type="GO" id="GO:0008320">
    <property type="term" value="F:protein transmembrane transporter activity"/>
    <property type="evidence" value="ECO:0007669"/>
    <property type="project" value="UniProtKB-UniRule"/>
</dbReference>
<evidence type="ECO:0000256" key="7">
    <source>
        <dbReference type="ARBA" id="ARBA00023010"/>
    </source>
</evidence>
<reference evidence="12" key="1">
    <citation type="journal article" date="2020" name="Appl. Environ. Microbiol.">
        <title>Diazotrophic Anaeromyxobacter Isolates from Soils.</title>
        <authorList>
            <person name="Masuda Y."/>
            <person name="Yamanaka H."/>
            <person name="Xu Z.X."/>
            <person name="Shiratori Y."/>
            <person name="Aono T."/>
            <person name="Amachi S."/>
            <person name="Senoo K."/>
            <person name="Itoh H."/>
        </authorList>
    </citation>
    <scope>NUCLEOTIDE SEQUENCE [LARGE SCALE GENOMIC DNA]</scope>
    <source>
        <strain evidence="12">R267</strain>
    </source>
</reference>
<keyword evidence="6 9" id="KW-1133">Transmembrane helix</keyword>
<comment type="subunit">
    <text evidence="9">Forms a complex with TatC.</text>
</comment>
<feature type="region of interest" description="Disordered" evidence="10">
    <location>
        <begin position="43"/>
        <end position="64"/>
    </location>
</feature>
<evidence type="ECO:0000256" key="8">
    <source>
        <dbReference type="ARBA" id="ARBA00023136"/>
    </source>
</evidence>
<gene>
    <name evidence="9" type="primary">tatA</name>
    <name evidence="11" type="ORF">AMYX_39070</name>
</gene>
<keyword evidence="4 9" id="KW-0812">Transmembrane</keyword>
<evidence type="ECO:0000313" key="12">
    <source>
        <dbReference type="Proteomes" id="UP000503640"/>
    </source>
</evidence>
<evidence type="ECO:0000256" key="3">
    <source>
        <dbReference type="ARBA" id="ARBA00022475"/>
    </source>
</evidence>
<dbReference type="HAMAP" id="MF_00236">
    <property type="entry name" value="TatA_E"/>
    <property type="match status" value="1"/>
</dbReference>
<keyword evidence="12" id="KW-1185">Reference proteome</keyword>
<dbReference type="Pfam" id="PF02416">
    <property type="entry name" value="TatA_B_E"/>
    <property type="match status" value="1"/>
</dbReference>
<dbReference type="InterPro" id="IPR003369">
    <property type="entry name" value="TatA/B/E"/>
</dbReference>
<evidence type="ECO:0000313" key="11">
    <source>
        <dbReference type="EMBL" id="GEJ59166.1"/>
    </source>
</evidence>
<evidence type="ECO:0000256" key="9">
    <source>
        <dbReference type="HAMAP-Rule" id="MF_00236"/>
    </source>
</evidence>
<keyword evidence="8 9" id="KW-0472">Membrane</keyword>
<keyword evidence="7 9" id="KW-0811">Translocation</keyword>